<evidence type="ECO:0000313" key="2">
    <source>
        <dbReference type="EMBL" id="KEP68833.1"/>
    </source>
</evidence>
<dbReference type="STRING" id="1185766.SAMN05216224_10654"/>
<gene>
    <name evidence="2" type="ORF">DL1_08675</name>
</gene>
<dbReference type="Proteomes" id="UP000027725">
    <property type="component" value="Unassembled WGS sequence"/>
</dbReference>
<dbReference type="InterPro" id="IPR021139">
    <property type="entry name" value="NYN"/>
</dbReference>
<sequence>MSDKNRVAMIVDGANTFSAARASCFGIDWSKVYAAYHNRYNCLARYYATGTRPDDDHHNPIAKLLDWLEYNGFRVVRRAGKEFISDDGHVSLRDADVRVDITLIAVGMIGRVDEIHLWTGDGAYVPLVEALQRAGIRVSVISTIAAASDKLRRACDDFIDLDKNRELFAREAVEENA</sequence>
<dbReference type="PANTHER" id="PTHR35458:SF2">
    <property type="entry name" value="SLR0755 PROTEIN"/>
    <property type="match status" value="1"/>
</dbReference>
<dbReference type="EMBL" id="JHEH01000023">
    <property type="protein sequence ID" value="KEP68833.1"/>
    <property type="molecule type" value="Genomic_DNA"/>
</dbReference>
<evidence type="ECO:0000259" key="1">
    <source>
        <dbReference type="Pfam" id="PF01936"/>
    </source>
</evidence>
<dbReference type="GO" id="GO:0004540">
    <property type="term" value="F:RNA nuclease activity"/>
    <property type="evidence" value="ECO:0007669"/>
    <property type="project" value="InterPro"/>
</dbReference>
<accession>A0A074TIL1</accession>
<dbReference type="PANTHER" id="PTHR35458">
    <property type="entry name" value="SLR0755 PROTEIN"/>
    <property type="match status" value="1"/>
</dbReference>
<dbReference type="Pfam" id="PF01936">
    <property type="entry name" value="NYN"/>
    <property type="match status" value="1"/>
</dbReference>
<protein>
    <recommendedName>
        <fullName evidence="1">NYN domain-containing protein</fullName>
    </recommendedName>
</protein>
<dbReference type="Gene3D" id="3.40.50.1010">
    <property type="entry name" value="5'-nuclease"/>
    <property type="match status" value="1"/>
</dbReference>
<name>A0A074TIL1_9RHOB</name>
<evidence type="ECO:0000313" key="3">
    <source>
        <dbReference type="Proteomes" id="UP000027725"/>
    </source>
</evidence>
<reference evidence="2 3" key="1">
    <citation type="submission" date="2014-03" db="EMBL/GenBank/DDBJ databases">
        <title>The draft genome sequence of Thioclava dalianensis DLFJ1-1.</title>
        <authorList>
            <person name="Lai Q."/>
            <person name="Shao Z."/>
        </authorList>
    </citation>
    <scope>NUCLEOTIDE SEQUENCE [LARGE SCALE GENOMIC DNA]</scope>
    <source>
        <strain evidence="2 3">DLFJ1-1</strain>
    </source>
</reference>
<dbReference type="AlphaFoldDB" id="A0A074TIL1"/>
<organism evidence="2 3">
    <name type="scientific">Thioclava dalianensis</name>
    <dbReference type="NCBI Taxonomy" id="1185766"/>
    <lineage>
        <taxon>Bacteria</taxon>
        <taxon>Pseudomonadati</taxon>
        <taxon>Pseudomonadota</taxon>
        <taxon>Alphaproteobacteria</taxon>
        <taxon>Rhodobacterales</taxon>
        <taxon>Paracoccaceae</taxon>
        <taxon>Thioclava</taxon>
    </lineage>
</organism>
<proteinExistence type="predicted"/>
<dbReference type="InterPro" id="IPR047140">
    <property type="entry name" value="LabA"/>
</dbReference>
<comment type="caution">
    <text evidence="2">The sequence shown here is derived from an EMBL/GenBank/DDBJ whole genome shotgun (WGS) entry which is preliminary data.</text>
</comment>
<dbReference type="eggNOG" id="COG1432">
    <property type="taxonomic scope" value="Bacteria"/>
</dbReference>
<feature type="domain" description="NYN" evidence="1">
    <location>
        <begin position="6"/>
        <end position="162"/>
    </location>
</feature>
<keyword evidence="3" id="KW-1185">Reference proteome</keyword>
<dbReference type="RefSeq" id="WP_074854953.1">
    <property type="nucleotide sequence ID" value="NZ_JHEH01000023.1"/>
</dbReference>
<dbReference type="CDD" id="cd10911">
    <property type="entry name" value="PIN_LabA"/>
    <property type="match status" value="1"/>
</dbReference>